<organism evidence="16 17">
    <name type="scientific">Novipirellula aureliae</name>
    <dbReference type="NCBI Taxonomy" id="2527966"/>
    <lineage>
        <taxon>Bacteria</taxon>
        <taxon>Pseudomonadati</taxon>
        <taxon>Planctomycetota</taxon>
        <taxon>Planctomycetia</taxon>
        <taxon>Pirellulales</taxon>
        <taxon>Pirellulaceae</taxon>
        <taxon>Novipirellula</taxon>
    </lineage>
</organism>
<feature type="chain" id="PRO_5023019431" description="Methylamine utilization protein MauG" evidence="14">
    <location>
        <begin position="32"/>
        <end position="404"/>
    </location>
</feature>
<evidence type="ECO:0000256" key="4">
    <source>
        <dbReference type="ARBA" id="ARBA00022617"/>
    </source>
</evidence>
<evidence type="ECO:0000313" key="16">
    <source>
        <dbReference type="EMBL" id="TWU35756.1"/>
    </source>
</evidence>
<evidence type="ECO:0000256" key="2">
    <source>
        <dbReference type="ARBA" id="ARBA00004856"/>
    </source>
</evidence>
<comment type="subcellular location">
    <subcellularLocation>
        <location evidence="1">Periplasm</location>
    </subcellularLocation>
</comment>
<keyword evidence="16" id="KW-0575">Peroxidase</keyword>
<evidence type="ECO:0000256" key="8">
    <source>
        <dbReference type="ARBA" id="ARBA00022982"/>
    </source>
</evidence>
<evidence type="ECO:0000256" key="3">
    <source>
        <dbReference type="ARBA" id="ARBA00022448"/>
    </source>
</evidence>
<dbReference type="Pfam" id="PF03150">
    <property type="entry name" value="CCP_MauG"/>
    <property type="match status" value="1"/>
</dbReference>
<keyword evidence="17" id="KW-1185">Reference proteome</keyword>
<protein>
    <recommendedName>
        <fullName evidence="12">Methylamine utilization protein MauG</fullName>
    </recommendedName>
</protein>
<keyword evidence="7" id="KW-0574">Periplasm</keyword>
<evidence type="ECO:0000256" key="9">
    <source>
        <dbReference type="ARBA" id="ARBA00023002"/>
    </source>
</evidence>
<sequence length="404" mass="45543" precursor="true">MNQMRSPAIGLIGRPRSIFILLAMISSYVTAASESTEKKPPRPERTERERAQWIDELRSLYTTDPQQWPAPFVDEPHQWRELGLLPPVVHPTDNPHSPEKEELGKILFFDPRLSGSGQIACASCHDPDLHWADGRTTSFGHSRTLLTRNAPTIRNSAFAKTLFWDGRAESLESQVIAVLNNPSEMRANVHDVTERLKTSDEYRTRFQASFGDDAITFERIAQAIACFERTIVGGRSRFDAFLNGKIPELSPSELAGLDLFRREARCINCHNGPLFSDGEMHNVGLSYYGRRFEDLGHYHVSGEAESVGQFRTPSLRDVTRTTPLMHNGLFELQGVLNMYNAGMPTLRRKDHQQDDPLFPIKSPLLKPLGLNQQDLADLAAFLKALEEPKLRIWAPPLPSIPPTN</sequence>
<evidence type="ECO:0000256" key="5">
    <source>
        <dbReference type="ARBA" id="ARBA00022723"/>
    </source>
</evidence>
<dbReference type="GO" id="GO:0042597">
    <property type="term" value="C:periplasmic space"/>
    <property type="evidence" value="ECO:0007669"/>
    <property type="project" value="UniProtKB-SubCell"/>
</dbReference>
<dbReference type="InterPro" id="IPR004852">
    <property type="entry name" value="Di-haem_cyt_c_peroxidsae"/>
</dbReference>
<reference evidence="16 17" key="1">
    <citation type="submission" date="2019-02" db="EMBL/GenBank/DDBJ databases">
        <title>Deep-cultivation of Planctomycetes and their phenomic and genomic characterization uncovers novel biology.</title>
        <authorList>
            <person name="Wiegand S."/>
            <person name="Jogler M."/>
            <person name="Boedeker C."/>
            <person name="Pinto D."/>
            <person name="Vollmers J."/>
            <person name="Rivas-Marin E."/>
            <person name="Kohn T."/>
            <person name="Peeters S.H."/>
            <person name="Heuer A."/>
            <person name="Rast P."/>
            <person name="Oberbeckmann S."/>
            <person name="Bunk B."/>
            <person name="Jeske O."/>
            <person name="Meyerdierks A."/>
            <person name="Storesund J.E."/>
            <person name="Kallscheuer N."/>
            <person name="Luecker S."/>
            <person name="Lage O.M."/>
            <person name="Pohl T."/>
            <person name="Merkel B.J."/>
            <person name="Hornburger P."/>
            <person name="Mueller R.-W."/>
            <person name="Bruemmer F."/>
            <person name="Labrenz M."/>
            <person name="Spormann A.M."/>
            <person name="Op Den Camp H."/>
            <person name="Overmann J."/>
            <person name="Amann R."/>
            <person name="Jetten M.S.M."/>
            <person name="Mascher T."/>
            <person name="Medema M.H."/>
            <person name="Devos D.P."/>
            <person name="Kaster A.-K."/>
            <person name="Ovreas L."/>
            <person name="Rohde M."/>
            <person name="Galperin M.Y."/>
            <person name="Jogler C."/>
        </authorList>
    </citation>
    <scope>NUCLEOTIDE SEQUENCE [LARGE SCALE GENOMIC DNA]</scope>
    <source>
        <strain evidence="16 17">Q31b</strain>
    </source>
</reference>
<evidence type="ECO:0000259" key="15">
    <source>
        <dbReference type="PROSITE" id="PS51007"/>
    </source>
</evidence>
<evidence type="ECO:0000256" key="7">
    <source>
        <dbReference type="ARBA" id="ARBA00022764"/>
    </source>
</evidence>
<dbReference type="InterPro" id="IPR051395">
    <property type="entry name" value="Cytochrome_c_Peroxidase/MauG"/>
</dbReference>
<dbReference type="PANTHER" id="PTHR30600:SF10">
    <property type="entry name" value="BLL6722 PROTEIN"/>
    <property type="match status" value="1"/>
</dbReference>
<dbReference type="EMBL" id="SJPY01000009">
    <property type="protein sequence ID" value="TWU35756.1"/>
    <property type="molecule type" value="Genomic_DNA"/>
</dbReference>
<evidence type="ECO:0000313" key="17">
    <source>
        <dbReference type="Proteomes" id="UP000315471"/>
    </source>
</evidence>
<keyword evidence="3" id="KW-0813">Transport</keyword>
<comment type="function">
    <text evidence="11">Involved in methylamine metabolism. Essential for the maturation of the beta subunit of MADH, presumably via a step in the biosynthesis of tryptophan tryptophylquinone (TTQ), the cofactor of MADH.</text>
</comment>
<dbReference type="GO" id="GO:0020037">
    <property type="term" value="F:heme binding"/>
    <property type="evidence" value="ECO:0007669"/>
    <property type="project" value="InterPro"/>
</dbReference>
<dbReference type="GO" id="GO:0009055">
    <property type="term" value="F:electron transfer activity"/>
    <property type="evidence" value="ECO:0007669"/>
    <property type="project" value="InterPro"/>
</dbReference>
<gene>
    <name evidence="16" type="primary">ccp_3</name>
    <name evidence="16" type="ORF">Q31b_51910</name>
</gene>
<dbReference type="FunFam" id="1.10.760.10:FF:000019">
    <property type="entry name" value="Di-heme cytochrome C peroxidase"/>
    <property type="match status" value="1"/>
</dbReference>
<dbReference type="Proteomes" id="UP000315471">
    <property type="component" value="Unassembled WGS sequence"/>
</dbReference>
<keyword evidence="5 13" id="KW-0479">Metal-binding</keyword>
<keyword evidence="8" id="KW-0249">Electron transport</keyword>
<dbReference type="GO" id="GO:0046872">
    <property type="term" value="F:metal ion binding"/>
    <property type="evidence" value="ECO:0007669"/>
    <property type="project" value="UniProtKB-KW"/>
</dbReference>
<proteinExistence type="predicted"/>
<comment type="caution">
    <text evidence="16">The sequence shown here is derived from an EMBL/GenBank/DDBJ whole genome shotgun (WGS) entry which is preliminary data.</text>
</comment>
<evidence type="ECO:0000256" key="6">
    <source>
        <dbReference type="ARBA" id="ARBA00022729"/>
    </source>
</evidence>
<comment type="pathway">
    <text evidence="2">One-carbon metabolism; methylamine degradation.</text>
</comment>
<accession>A0A5C6DLF2</accession>
<feature type="domain" description="Cytochrome c" evidence="15">
    <location>
        <begin position="251"/>
        <end position="386"/>
    </location>
</feature>
<keyword evidence="6 14" id="KW-0732">Signal</keyword>
<name>A0A5C6DLF2_9BACT</name>
<dbReference type="AlphaFoldDB" id="A0A5C6DLF2"/>
<dbReference type="PANTHER" id="PTHR30600">
    <property type="entry name" value="CYTOCHROME C PEROXIDASE-RELATED"/>
    <property type="match status" value="1"/>
</dbReference>
<dbReference type="InterPro" id="IPR036909">
    <property type="entry name" value="Cyt_c-like_dom_sf"/>
</dbReference>
<keyword evidence="4 13" id="KW-0349">Heme</keyword>
<keyword evidence="10 13" id="KW-0408">Iron</keyword>
<dbReference type="GO" id="GO:0004130">
    <property type="term" value="F:cytochrome-c peroxidase activity"/>
    <property type="evidence" value="ECO:0007669"/>
    <property type="project" value="TreeGrafter"/>
</dbReference>
<dbReference type="SUPFAM" id="SSF46626">
    <property type="entry name" value="Cytochrome c"/>
    <property type="match status" value="2"/>
</dbReference>
<dbReference type="InterPro" id="IPR009056">
    <property type="entry name" value="Cyt_c-like_dom"/>
</dbReference>
<feature type="signal peptide" evidence="14">
    <location>
        <begin position="1"/>
        <end position="31"/>
    </location>
</feature>
<keyword evidence="9 16" id="KW-0560">Oxidoreductase</keyword>
<dbReference type="PROSITE" id="PS51007">
    <property type="entry name" value="CYTC"/>
    <property type="match status" value="1"/>
</dbReference>
<evidence type="ECO:0000256" key="1">
    <source>
        <dbReference type="ARBA" id="ARBA00004418"/>
    </source>
</evidence>
<evidence type="ECO:0000256" key="13">
    <source>
        <dbReference type="PROSITE-ProRule" id="PRU00433"/>
    </source>
</evidence>
<evidence type="ECO:0000256" key="14">
    <source>
        <dbReference type="SAM" id="SignalP"/>
    </source>
</evidence>
<evidence type="ECO:0000256" key="10">
    <source>
        <dbReference type="ARBA" id="ARBA00023004"/>
    </source>
</evidence>
<evidence type="ECO:0000256" key="12">
    <source>
        <dbReference type="ARBA" id="ARBA00073576"/>
    </source>
</evidence>
<evidence type="ECO:0000256" key="11">
    <source>
        <dbReference type="ARBA" id="ARBA00058991"/>
    </source>
</evidence>
<dbReference type="Gene3D" id="1.10.760.10">
    <property type="entry name" value="Cytochrome c-like domain"/>
    <property type="match status" value="2"/>
</dbReference>